<dbReference type="AlphaFoldDB" id="A0A9X7E159"/>
<gene>
    <name evidence="2" type="ORF">COI69_29095</name>
</gene>
<protein>
    <recommendedName>
        <fullName evidence="1">Thoeris protein ThsB TIR-like domain-containing protein</fullName>
    </recommendedName>
</protein>
<evidence type="ECO:0000313" key="2">
    <source>
        <dbReference type="EMBL" id="PHG74882.1"/>
    </source>
</evidence>
<dbReference type="RefSeq" id="WP_098773388.1">
    <property type="nucleotide sequence ID" value="NZ_NUQH01000006.1"/>
</dbReference>
<dbReference type="SUPFAM" id="SSF52200">
    <property type="entry name" value="Toll/Interleukin receptor TIR domain"/>
    <property type="match status" value="1"/>
</dbReference>
<dbReference type="Pfam" id="PF08937">
    <property type="entry name" value="ThsB_TIR"/>
    <property type="match status" value="1"/>
</dbReference>
<dbReference type="EMBL" id="NUUR01000122">
    <property type="protein sequence ID" value="PHG74882.1"/>
    <property type="molecule type" value="Genomic_DNA"/>
</dbReference>
<reference evidence="2 3" key="1">
    <citation type="submission" date="2017-09" db="EMBL/GenBank/DDBJ databases">
        <title>Large-scale bioinformatics analysis of Bacillus genomes uncovers conserved roles of natural products in bacterial physiology.</title>
        <authorList>
            <consortium name="Agbiome Team Llc"/>
            <person name="Bleich R.M."/>
            <person name="Grubbs K.J."/>
            <person name="Santa Maria K.C."/>
            <person name="Allen S.E."/>
            <person name="Farag S."/>
            <person name="Shank E.A."/>
            <person name="Bowers A."/>
        </authorList>
    </citation>
    <scope>NUCLEOTIDE SEQUENCE [LARGE SCALE GENOMIC DNA]</scope>
    <source>
        <strain evidence="2 3">AFS029792</strain>
    </source>
</reference>
<accession>A0A9X7E159</accession>
<dbReference type="InterPro" id="IPR035897">
    <property type="entry name" value="Toll_tir_struct_dom_sf"/>
</dbReference>
<evidence type="ECO:0000313" key="3">
    <source>
        <dbReference type="Proteomes" id="UP000225135"/>
    </source>
</evidence>
<name>A0A9X7E159_BACCE</name>
<feature type="domain" description="Thoeris protein ThsB TIR-like" evidence="1">
    <location>
        <begin position="34"/>
        <end position="122"/>
    </location>
</feature>
<comment type="caution">
    <text evidence="2">The sequence shown here is derived from an EMBL/GenBank/DDBJ whole genome shotgun (WGS) entry which is preliminary data.</text>
</comment>
<dbReference type="InterPro" id="IPR015032">
    <property type="entry name" value="ThsB__TIR-like_domain"/>
</dbReference>
<dbReference type="Gene3D" id="3.40.50.10140">
    <property type="entry name" value="Toll/interleukin-1 receptor homology (TIR) domain"/>
    <property type="match status" value="1"/>
</dbReference>
<sequence>MANFQGRNLANPTSKPLLEYFQKSTSIHREPCVFLSHITSNKEAVIKIGEYITNAGLYIYLDIYDDELQRGVADGDDHAITKCIEKGIDNSTDMLCIVSEETKNSWWVPYEIGYGKKCNNSVATLLLKDVTNIPSYLKISNLLKGTKSLNNYLQQLSKQKMSDILLEKATSQTKIINHVAMPHPLDSYLNWQE</sequence>
<dbReference type="Proteomes" id="UP000225135">
    <property type="component" value="Unassembled WGS sequence"/>
</dbReference>
<organism evidence="2 3">
    <name type="scientific">Bacillus cereus</name>
    <dbReference type="NCBI Taxonomy" id="1396"/>
    <lineage>
        <taxon>Bacteria</taxon>
        <taxon>Bacillati</taxon>
        <taxon>Bacillota</taxon>
        <taxon>Bacilli</taxon>
        <taxon>Bacillales</taxon>
        <taxon>Bacillaceae</taxon>
        <taxon>Bacillus</taxon>
        <taxon>Bacillus cereus group</taxon>
    </lineage>
</organism>
<proteinExistence type="predicted"/>
<evidence type="ECO:0000259" key="1">
    <source>
        <dbReference type="Pfam" id="PF08937"/>
    </source>
</evidence>